<evidence type="ECO:0000256" key="2">
    <source>
        <dbReference type="ARBA" id="ARBA00009477"/>
    </source>
</evidence>
<accession>A0A1G9E0E4</accession>
<sequence>MDHTTFTFKKHLIALGLLGSLLSACHHEEAPKEAPPKLEVTSPLRKDTSITNEYVCQIHAIQHIELRALERGYLQNIFVDEGQLVKQGQPMFKIMPNVYQVDLLKAEAEAKTVQIEFENTRSLAEKNIVSQNELALAKAKLDKANAEVRLAQTHLSFTDIKAPFTGIMDHLAVRKGSLMDEGDLLTTLSDTSRMWVYFNVPEAEYLDFKMHQKNEKGVPVKLRMANGQVFDQAGIIETIEGDFDNKTGNIEFRAGFNNPDKVLRHGETGNILMSVPYPNAMLIPQKATFEVLDKTYVYVVTKANKLEQRLITVAAEQPHVFIVKSGLKDDDRILIEGLRRVQNGQTIAVNYQAPAQVFSHLDLYAE</sequence>
<dbReference type="Proteomes" id="UP000198629">
    <property type="component" value="Unassembled WGS sequence"/>
</dbReference>
<feature type="domain" description="Multidrug resistance protein MdtA-like beta-barrel" evidence="6">
    <location>
        <begin position="194"/>
        <end position="275"/>
    </location>
</feature>
<proteinExistence type="inferred from homology"/>
<evidence type="ECO:0000259" key="6">
    <source>
        <dbReference type="Pfam" id="PF25944"/>
    </source>
</evidence>
<evidence type="ECO:0000256" key="1">
    <source>
        <dbReference type="ARBA" id="ARBA00004196"/>
    </source>
</evidence>
<dbReference type="PANTHER" id="PTHR30158:SF23">
    <property type="entry name" value="MULTIDRUG RESISTANCE PROTEIN MEXA"/>
    <property type="match status" value="1"/>
</dbReference>
<dbReference type="InterPro" id="IPR006143">
    <property type="entry name" value="RND_pump_MFP"/>
</dbReference>
<dbReference type="AlphaFoldDB" id="A0A1G9E0E4"/>
<evidence type="ECO:0000259" key="7">
    <source>
        <dbReference type="Pfam" id="PF25967"/>
    </source>
</evidence>
<dbReference type="Gene3D" id="2.40.420.20">
    <property type="match status" value="1"/>
</dbReference>
<evidence type="ECO:0000256" key="3">
    <source>
        <dbReference type="SAM" id="Coils"/>
    </source>
</evidence>
<evidence type="ECO:0000313" key="8">
    <source>
        <dbReference type="EMBL" id="SDK69558.1"/>
    </source>
</evidence>
<dbReference type="PANTHER" id="PTHR30158">
    <property type="entry name" value="ACRA/E-RELATED COMPONENT OF DRUG EFFLUX TRANSPORTER"/>
    <property type="match status" value="1"/>
</dbReference>
<dbReference type="InterPro" id="IPR058624">
    <property type="entry name" value="MdtA-like_HH"/>
</dbReference>
<dbReference type="Pfam" id="PF25967">
    <property type="entry name" value="RND-MFP_C"/>
    <property type="match status" value="1"/>
</dbReference>
<dbReference type="EMBL" id="FNFX01000004">
    <property type="protein sequence ID" value="SDK69558.1"/>
    <property type="molecule type" value="Genomic_DNA"/>
</dbReference>
<dbReference type="SUPFAM" id="SSF111369">
    <property type="entry name" value="HlyD-like secretion proteins"/>
    <property type="match status" value="1"/>
</dbReference>
<dbReference type="GO" id="GO:0030313">
    <property type="term" value="C:cell envelope"/>
    <property type="evidence" value="ECO:0007669"/>
    <property type="project" value="UniProtKB-SubCell"/>
</dbReference>
<dbReference type="Pfam" id="PF25944">
    <property type="entry name" value="Beta-barrel_RND"/>
    <property type="match status" value="1"/>
</dbReference>
<evidence type="ECO:0000259" key="5">
    <source>
        <dbReference type="Pfam" id="PF25917"/>
    </source>
</evidence>
<comment type="similarity">
    <text evidence="2">Belongs to the membrane fusion protein (MFP) (TC 8.A.1) family.</text>
</comment>
<dbReference type="Pfam" id="PF25876">
    <property type="entry name" value="HH_MFP_RND"/>
    <property type="match status" value="1"/>
</dbReference>
<dbReference type="InterPro" id="IPR058627">
    <property type="entry name" value="MdtA-like_C"/>
</dbReference>
<feature type="domain" description="Multidrug resistance protein MdtA-like barrel-sandwich hybrid" evidence="5">
    <location>
        <begin position="65"/>
        <end position="184"/>
    </location>
</feature>
<evidence type="ECO:0000313" key="9">
    <source>
        <dbReference type="Proteomes" id="UP000198629"/>
    </source>
</evidence>
<organism evidence="8 9">
    <name type="scientific">Methylophilus rhizosphaerae</name>
    <dbReference type="NCBI Taxonomy" id="492660"/>
    <lineage>
        <taxon>Bacteria</taxon>
        <taxon>Pseudomonadati</taxon>
        <taxon>Pseudomonadota</taxon>
        <taxon>Betaproteobacteria</taxon>
        <taxon>Nitrosomonadales</taxon>
        <taxon>Methylophilaceae</taxon>
        <taxon>Methylophilus</taxon>
    </lineage>
</organism>
<keyword evidence="3" id="KW-0175">Coiled coil</keyword>
<feature type="domain" description="Multidrug resistance protein MdtA-like C-terminal permuted SH3" evidence="7">
    <location>
        <begin position="279"/>
        <end position="340"/>
    </location>
</feature>
<dbReference type="InterPro" id="IPR058626">
    <property type="entry name" value="MdtA-like_b-barrel"/>
</dbReference>
<dbReference type="Gene3D" id="2.40.30.170">
    <property type="match status" value="1"/>
</dbReference>
<comment type="subcellular location">
    <subcellularLocation>
        <location evidence="1">Cell envelope</location>
    </subcellularLocation>
</comment>
<dbReference type="Pfam" id="PF25917">
    <property type="entry name" value="BSH_RND"/>
    <property type="match status" value="1"/>
</dbReference>
<name>A0A1G9E0E4_9PROT</name>
<dbReference type="GO" id="GO:0022857">
    <property type="term" value="F:transmembrane transporter activity"/>
    <property type="evidence" value="ECO:0007669"/>
    <property type="project" value="InterPro"/>
</dbReference>
<dbReference type="InterPro" id="IPR058625">
    <property type="entry name" value="MdtA-like_BSH"/>
</dbReference>
<gene>
    <name evidence="8" type="ORF">SAMN05192566_2092</name>
</gene>
<reference evidence="9" key="1">
    <citation type="submission" date="2016-10" db="EMBL/GenBank/DDBJ databases">
        <authorList>
            <person name="Varghese N."/>
            <person name="Submissions S."/>
        </authorList>
    </citation>
    <scope>NUCLEOTIDE SEQUENCE [LARGE SCALE GENOMIC DNA]</scope>
    <source>
        <strain evidence="9">CBMB127</strain>
    </source>
</reference>
<protein>
    <submittedName>
        <fullName evidence="8">Membrane fusion protein, multidrug efflux system</fullName>
    </submittedName>
</protein>
<dbReference type="OrthoDB" id="9769564at2"/>
<dbReference type="Gene3D" id="1.10.287.470">
    <property type="entry name" value="Helix hairpin bin"/>
    <property type="match status" value="1"/>
</dbReference>
<dbReference type="NCBIfam" id="TIGR01730">
    <property type="entry name" value="RND_mfp"/>
    <property type="match status" value="1"/>
</dbReference>
<dbReference type="GO" id="GO:0005886">
    <property type="term" value="C:plasma membrane"/>
    <property type="evidence" value="ECO:0007669"/>
    <property type="project" value="TreeGrafter"/>
</dbReference>
<evidence type="ECO:0000259" key="4">
    <source>
        <dbReference type="Pfam" id="PF25876"/>
    </source>
</evidence>
<dbReference type="RefSeq" id="WP_091472097.1">
    <property type="nucleotide sequence ID" value="NZ_FNFX01000004.1"/>
</dbReference>
<keyword evidence="9" id="KW-1185">Reference proteome</keyword>
<dbReference type="Gene3D" id="2.40.50.100">
    <property type="match status" value="1"/>
</dbReference>
<feature type="domain" description="Multidrug resistance protein MdtA-like alpha-helical hairpin" evidence="4">
    <location>
        <begin position="97"/>
        <end position="154"/>
    </location>
</feature>
<dbReference type="GO" id="GO:0046677">
    <property type="term" value="P:response to antibiotic"/>
    <property type="evidence" value="ECO:0007669"/>
    <property type="project" value="TreeGrafter"/>
</dbReference>
<dbReference type="STRING" id="492660.SAMN05192566_2092"/>
<feature type="coiled-coil region" evidence="3">
    <location>
        <begin position="127"/>
        <end position="154"/>
    </location>
</feature>